<dbReference type="AlphaFoldDB" id="A0A6L7EY67"/>
<organism evidence="3 4">
    <name type="scientific">Nocardioides flavescens</name>
    <dbReference type="NCBI Taxonomy" id="2691959"/>
    <lineage>
        <taxon>Bacteria</taxon>
        <taxon>Bacillati</taxon>
        <taxon>Actinomycetota</taxon>
        <taxon>Actinomycetes</taxon>
        <taxon>Propionibacteriales</taxon>
        <taxon>Nocardioidaceae</taxon>
        <taxon>Nocardioides</taxon>
    </lineage>
</organism>
<accession>A0A6L7EY67</accession>
<evidence type="ECO:0000313" key="4">
    <source>
        <dbReference type="Proteomes" id="UP000473325"/>
    </source>
</evidence>
<dbReference type="InterPro" id="IPR013974">
    <property type="entry name" value="SAF"/>
</dbReference>
<feature type="domain" description="SAF" evidence="2">
    <location>
        <begin position="75"/>
        <end position="140"/>
    </location>
</feature>
<dbReference type="EMBL" id="WUEK01000007">
    <property type="protein sequence ID" value="MXG90528.1"/>
    <property type="molecule type" value="Genomic_DNA"/>
</dbReference>
<proteinExistence type="predicted"/>
<sequence length="249" mass="24742">MARLGGATTAGARSGAAQPDDRTGARAGAAVDAVPPAQRSQRPVWRDPRLWIGVVLVAASVVAGARLFASADDTVQVWTAGSDLGAGQRLDPGDLVAQRVRFADAAALGDYFTVDDELPADSEVTRVVGAGELLPRSAVGAASSSGLVEVPIAVDAELVPPGVGPGDTVDVYLVAPLDGGGGAQPSAPAAAAGPALAGVSVVAAPAAASSFGTSGKRQLVLAVPEAEAPGFFAQLAQYDLPTFTVVRRG</sequence>
<keyword evidence="3" id="KW-0969">Cilium</keyword>
<keyword evidence="4" id="KW-1185">Reference proteome</keyword>
<dbReference type="Proteomes" id="UP000473325">
    <property type="component" value="Unassembled WGS sequence"/>
</dbReference>
<name>A0A6L7EY67_9ACTN</name>
<keyword evidence="3" id="KW-0282">Flagellum</keyword>
<reference evidence="3 4" key="1">
    <citation type="submission" date="2019-12" db="EMBL/GenBank/DDBJ databases">
        <authorList>
            <person name="Kun Z."/>
        </authorList>
    </citation>
    <scope>NUCLEOTIDE SEQUENCE [LARGE SCALE GENOMIC DNA]</scope>
    <source>
        <strain evidence="3 4">YIM 123512</strain>
    </source>
</reference>
<feature type="compositionally biased region" description="Low complexity" evidence="1">
    <location>
        <begin position="1"/>
        <end position="17"/>
    </location>
</feature>
<keyword evidence="3" id="KW-0966">Cell projection</keyword>
<comment type="caution">
    <text evidence="3">The sequence shown here is derived from an EMBL/GenBank/DDBJ whole genome shotgun (WGS) entry which is preliminary data.</text>
</comment>
<protein>
    <submittedName>
        <fullName evidence="3">Flagellar biosynthesis protein FlgA</fullName>
    </submittedName>
</protein>
<dbReference type="RefSeq" id="WP_160878450.1">
    <property type="nucleotide sequence ID" value="NZ_WUEK01000007.1"/>
</dbReference>
<dbReference type="SMART" id="SM00858">
    <property type="entry name" value="SAF"/>
    <property type="match status" value="1"/>
</dbReference>
<evidence type="ECO:0000259" key="2">
    <source>
        <dbReference type="SMART" id="SM00858"/>
    </source>
</evidence>
<evidence type="ECO:0000256" key="1">
    <source>
        <dbReference type="SAM" id="MobiDB-lite"/>
    </source>
</evidence>
<gene>
    <name evidence="3" type="ORF">GRQ65_13315</name>
</gene>
<feature type="region of interest" description="Disordered" evidence="1">
    <location>
        <begin position="1"/>
        <end position="42"/>
    </location>
</feature>
<evidence type="ECO:0000313" key="3">
    <source>
        <dbReference type="EMBL" id="MXG90528.1"/>
    </source>
</evidence>